<feature type="transmembrane region" description="Helical" evidence="7">
    <location>
        <begin position="93"/>
        <end position="113"/>
    </location>
</feature>
<dbReference type="PANTHER" id="PTHR16007">
    <property type="entry name" value="EPIDIDYMAL MEMBRANE PROTEIN E9-RELATED"/>
    <property type="match status" value="1"/>
</dbReference>
<proteinExistence type="inferred from homology"/>
<comment type="subcellular location">
    <subcellularLocation>
        <location evidence="1">Membrane</location>
        <topology evidence="1">Multi-pass membrane protein</topology>
    </subcellularLocation>
</comment>
<keyword evidence="8" id="KW-1185">Reference proteome</keyword>
<feature type="transmembrane region" description="Helical" evidence="7">
    <location>
        <begin position="51"/>
        <end position="73"/>
    </location>
</feature>
<feature type="transmembrane region" description="Helical" evidence="7">
    <location>
        <begin position="176"/>
        <end position="198"/>
    </location>
</feature>
<sequence length="276" mass="32160">MTTFEGHAVVGAIFLVWGLWWAVINAVKLFNHKPTIYSPKLLFSLRMENKVIAIIAFIGLLVQQFALHGPGLHLYNEQDHRWVDLKRWHHSTMYLFFLISSLGGILAQCSFRFPLGLDRLLLSLALFNEGMIFISHHLMTTTPLDKHIHAMLLIPIFSAAFCLLLEVHFRDHPILVLFRISMFLIQGTWFWQIAFVLFPPRGAPLWDQKDPEAIMFITICFSWHYLAIIFLLFIIYGIVCCYFNKKRKNEATNTETELFNQDRSSYMLLPNKCPEV</sequence>
<name>A0AA97KBK7_EUBMA</name>
<keyword evidence="5 7" id="KW-0472">Membrane</keyword>
<evidence type="ECO:0000256" key="6">
    <source>
        <dbReference type="ARBA" id="ARBA00039264"/>
    </source>
</evidence>
<gene>
    <name evidence="9" type="primary">LOC129342318</name>
</gene>
<evidence type="ECO:0000313" key="8">
    <source>
        <dbReference type="Proteomes" id="UP001190640"/>
    </source>
</evidence>
<protein>
    <recommendedName>
        <fullName evidence="6">Transmembrane protein 45B</fullName>
    </recommendedName>
</protein>
<reference evidence="9" key="1">
    <citation type="submission" date="2025-08" db="UniProtKB">
        <authorList>
            <consortium name="RefSeq"/>
        </authorList>
    </citation>
    <scope>IDENTIFICATION</scope>
    <source>
        <tissue evidence="9">Blood</tissue>
    </source>
</reference>
<keyword evidence="4 7" id="KW-1133">Transmembrane helix</keyword>
<evidence type="ECO:0000256" key="3">
    <source>
        <dbReference type="ARBA" id="ARBA00022692"/>
    </source>
</evidence>
<dbReference type="AlphaFoldDB" id="A0AA97KBK7"/>
<accession>A0AA97KBK7</accession>
<evidence type="ECO:0000256" key="5">
    <source>
        <dbReference type="ARBA" id="ARBA00023136"/>
    </source>
</evidence>
<feature type="transmembrane region" description="Helical" evidence="7">
    <location>
        <begin position="213"/>
        <end position="239"/>
    </location>
</feature>
<dbReference type="PANTHER" id="PTHR16007:SF59">
    <property type="entry name" value="TRANSMEMBRANE PROTEIN 45B"/>
    <property type="match status" value="1"/>
</dbReference>
<comment type="similarity">
    <text evidence="2">Belongs to the TMEM45 family.</text>
</comment>
<dbReference type="GO" id="GO:0016020">
    <property type="term" value="C:membrane"/>
    <property type="evidence" value="ECO:0007669"/>
    <property type="project" value="UniProtKB-SubCell"/>
</dbReference>
<dbReference type="InterPro" id="IPR042127">
    <property type="entry name" value="TMEM45"/>
</dbReference>
<dbReference type="Proteomes" id="UP001190640">
    <property type="component" value="Chromosome 14"/>
</dbReference>
<evidence type="ECO:0000256" key="2">
    <source>
        <dbReference type="ARBA" id="ARBA00006948"/>
    </source>
</evidence>
<evidence type="ECO:0000313" key="9">
    <source>
        <dbReference type="RefSeq" id="XP_054853993.1"/>
    </source>
</evidence>
<dbReference type="Pfam" id="PF04819">
    <property type="entry name" value="DUF716"/>
    <property type="match status" value="1"/>
</dbReference>
<feature type="transmembrane region" description="Helical" evidence="7">
    <location>
        <begin position="6"/>
        <end position="30"/>
    </location>
</feature>
<dbReference type="InterPro" id="IPR006904">
    <property type="entry name" value="DUF716"/>
</dbReference>
<organism evidence="8 9">
    <name type="scientific">Eublepharis macularius</name>
    <name type="common">Leopard gecko</name>
    <name type="synonym">Cyrtodactylus macularius</name>
    <dbReference type="NCBI Taxonomy" id="481883"/>
    <lineage>
        <taxon>Eukaryota</taxon>
        <taxon>Metazoa</taxon>
        <taxon>Chordata</taxon>
        <taxon>Craniata</taxon>
        <taxon>Vertebrata</taxon>
        <taxon>Euteleostomi</taxon>
        <taxon>Lepidosauria</taxon>
        <taxon>Squamata</taxon>
        <taxon>Bifurcata</taxon>
        <taxon>Gekkota</taxon>
        <taxon>Eublepharidae</taxon>
        <taxon>Eublepharinae</taxon>
        <taxon>Eublepharis</taxon>
    </lineage>
</organism>
<evidence type="ECO:0000256" key="7">
    <source>
        <dbReference type="SAM" id="Phobius"/>
    </source>
</evidence>
<evidence type="ECO:0000256" key="4">
    <source>
        <dbReference type="ARBA" id="ARBA00022989"/>
    </source>
</evidence>
<dbReference type="KEGG" id="emc:129342318"/>
<dbReference type="GeneID" id="129342318"/>
<feature type="transmembrane region" description="Helical" evidence="7">
    <location>
        <begin position="150"/>
        <end position="169"/>
    </location>
</feature>
<evidence type="ECO:0000256" key="1">
    <source>
        <dbReference type="ARBA" id="ARBA00004141"/>
    </source>
</evidence>
<keyword evidence="3 7" id="KW-0812">Transmembrane</keyword>
<dbReference type="RefSeq" id="XP_054853993.1">
    <property type="nucleotide sequence ID" value="XM_054998018.1"/>
</dbReference>